<keyword evidence="4" id="KW-1185">Reference proteome</keyword>
<organism evidence="3 4">
    <name type="scientific">Streptomyces polyrhachis</name>
    <dbReference type="NCBI Taxonomy" id="1282885"/>
    <lineage>
        <taxon>Bacteria</taxon>
        <taxon>Bacillati</taxon>
        <taxon>Actinomycetota</taxon>
        <taxon>Actinomycetes</taxon>
        <taxon>Kitasatosporales</taxon>
        <taxon>Streptomycetaceae</taxon>
        <taxon>Streptomyces</taxon>
    </lineage>
</organism>
<keyword evidence="2" id="KW-1133">Transmembrane helix</keyword>
<dbReference type="EMBL" id="JBHSZO010000028">
    <property type="protein sequence ID" value="MFC7220080.1"/>
    <property type="molecule type" value="Genomic_DNA"/>
</dbReference>
<evidence type="ECO:0000256" key="1">
    <source>
        <dbReference type="SAM" id="MobiDB-lite"/>
    </source>
</evidence>
<accession>A0ABW2GKR3</accession>
<dbReference type="Proteomes" id="UP001596413">
    <property type="component" value="Unassembled WGS sequence"/>
</dbReference>
<feature type="compositionally biased region" description="Low complexity" evidence="1">
    <location>
        <begin position="201"/>
        <end position="214"/>
    </location>
</feature>
<feature type="compositionally biased region" description="Low complexity" evidence="1">
    <location>
        <begin position="162"/>
        <end position="192"/>
    </location>
</feature>
<keyword evidence="2" id="KW-0472">Membrane</keyword>
<evidence type="ECO:0000256" key="2">
    <source>
        <dbReference type="SAM" id="Phobius"/>
    </source>
</evidence>
<feature type="transmembrane region" description="Helical" evidence="2">
    <location>
        <begin position="90"/>
        <end position="112"/>
    </location>
</feature>
<name>A0ABW2GKR3_9ACTN</name>
<evidence type="ECO:0008006" key="5">
    <source>
        <dbReference type="Google" id="ProtNLM"/>
    </source>
</evidence>
<dbReference type="RefSeq" id="WP_386416482.1">
    <property type="nucleotide sequence ID" value="NZ_JBHSZO010000028.1"/>
</dbReference>
<sequence length="285" mass="29229">MNIRSLTRGDGVVIGAALLLFVASLLNFYVADCPSGMSGDQCANLNDKAPSGWSGDLFTAVTAIYLSGLIAAVLLVVGRLLPEGRKPAGLALDQVGVGLAASALLSTLAGLINTPEGDFSPGMGLYLALLSTLLLVAGAVLGSVAPAFKAPLLPEPRPAQPQPYGGQPQQGYGYPGAPQPYGQQAPAGYGQPSPLPPTVQQPPVQQTPLPHQAASGAGGAAFAPFWFAVPAQRPLYAEDGSPTRVADLAPGTWYLALEQRGDGLIAQTQDGRRGLLQDTNGIQRG</sequence>
<proteinExistence type="predicted"/>
<protein>
    <recommendedName>
        <fullName evidence="5">Integral membrane protein</fullName>
    </recommendedName>
</protein>
<gene>
    <name evidence="3" type="ORF">ACFQLX_18195</name>
</gene>
<evidence type="ECO:0000313" key="4">
    <source>
        <dbReference type="Proteomes" id="UP001596413"/>
    </source>
</evidence>
<feature type="transmembrane region" description="Helical" evidence="2">
    <location>
        <begin position="57"/>
        <end position="78"/>
    </location>
</feature>
<comment type="caution">
    <text evidence="3">The sequence shown here is derived from an EMBL/GenBank/DDBJ whole genome shotgun (WGS) entry which is preliminary data.</text>
</comment>
<evidence type="ECO:0000313" key="3">
    <source>
        <dbReference type="EMBL" id="MFC7220080.1"/>
    </source>
</evidence>
<feature type="transmembrane region" description="Helical" evidence="2">
    <location>
        <begin position="124"/>
        <end position="148"/>
    </location>
</feature>
<keyword evidence="2" id="KW-0812">Transmembrane</keyword>
<reference evidence="4" key="1">
    <citation type="journal article" date="2019" name="Int. J. Syst. Evol. Microbiol.">
        <title>The Global Catalogue of Microorganisms (GCM) 10K type strain sequencing project: providing services to taxonomists for standard genome sequencing and annotation.</title>
        <authorList>
            <consortium name="The Broad Institute Genomics Platform"/>
            <consortium name="The Broad Institute Genome Sequencing Center for Infectious Disease"/>
            <person name="Wu L."/>
            <person name="Ma J."/>
        </authorList>
    </citation>
    <scope>NUCLEOTIDE SEQUENCE [LARGE SCALE GENOMIC DNA]</scope>
    <source>
        <strain evidence="4">CGMCC 1.13681</strain>
    </source>
</reference>
<feature type="region of interest" description="Disordered" evidence="1">
    <location>
        <begin position="155"/>
        <end position="214"/>
    </location>
</feature>
<feature type="transmembrane region" description="Helical" evidence="2">
    <location>
        <begin position="12"/>
        <end position="30"/>
    </location>
</feature>